<evidence type="ECO:0000313" key="2">
    <source>
        <dbReference type="Proteomes" id="UP001346149"/>
    </source>
</evidence>
<keyword evidence="2" id="KW-1185">Reference proteome</keyword>
<sequence length="150" mass="17157">MDAEFWSSRLHSSQNNLLPYKHLISPQDGSHVAGSFWLPETPAKTVPLRSHTIPIHQSENLLDMLNCPELGAPSSNVYLHEIPGCSNYVQQTNQYERMASTEEFFGLDFDFLERNHQTTNQSTGAYTLDWALVTLQQDLCLCTISWLWEI</sequence>
<accession>A0AAN7LGA1</accession>
<evidence type="ECO:0000313" key="1">
    <source>
        <dbReference type="EMBL" id="KAK4785951.1"/>
    </source>
</evidence>
<proteinExistence type="predicted"/>
<dbReference type="Proteomes" id="UP001346149">
    <property type="component" value="Unassembled WGS sequence"/>
</dbReference>
<comment type="caution">
    <text evidence="1">The sequence shown here is derived from an EMBL/GenBank/DDBJ whole genome shotgun (WGS) entry which is preliminary data.</text>
</comment>
<name>A0AAN7LGA1_TRANT</name>
<protein>
    <submittedName>
        <fullName evidence="1">Uncharacterized protein</fullName>
    </submittedName>
</protein>
<dbReference type="AlphaFoldDB" id="A0AAN7LGA1"/>
<dbReference type="EMBL" id="JAXQNO010000013">
    <property type="protein sequence ID" value="KAK4785951.1"/>
    <property type="molecule type" value="Genomic_DNA"/>
</dbReference>
<organism evidence="1 2">
    <name type="scientific">Trapa natans</name>
    <name type="common">Water chestnut</name>
    <dbReference type="NCBI Taxonomy" id="22666"/>
    <lineage>
        <taxon>Eukaryota</taxon>
        <taxon>Viridiplantae</taxon>
        <taxon>Streptophyta</taxon>
        <taxon>Embryophyta</taxon>
        <taxon>Tracheophyta</taxon>
        <taxon>Spermatophyta</taxon>
        <taxon>Magnoliopsida</taxon>
        <taxon>eudicotyledons</taxon>
        <taxon>Gunneridae</taxon>
        <taxon>Pentapetalae</taxon>
        <taxon>rosids</taxon>
        <taxon>malvids</taxon>
        <taxon>Myrtales</taxon>
        <taxon>Lythraceae</taxon>
        <taxon>Trapa</taxon>
    </lineage>
</organism>
<gene>
    <name evidence="1" type="ORF">SAY86_002640</name>
</gene>
<reference evidence="1 2" key="1">
    <citation type="journal article" date="2023" name="Hortic Res">
        <title>Pangenome of water caltrop reveals structural variations and asymmetric subgenome divergence after allopolyploidization.</title>
        <authorList>
            <person name="Zhang X."/>
            <person name="Chen Y."/>
            <person name="Wang L."/>
            <person name="Yuan Y."/>
            <person name="Fang M."/>
            <person name="Shi L."/>
            <person name="Lu R."/>
            <person name="Comes H.P."/>
            <person name="Ma Y."/>
            <person name="Chen Y."/>
            <person name="Huang G."/>
            <person name="Zhou Y."/>
            <person name="Zheng Z."/>
            <person name="Qiu Y."/>
        </authorList>
    </citation>
    <scope>NUCLEOTIDE SEQUENCE [LARGE SCALE GENOMIC DNA]</scope>
    <source>
        <strain evidence="1">F231</strain>
    </source>
</reference>